<sequence length="260" mass="29597">MVFKNLKERLIKNFIKKAFIDFRIEKITEEEKNKILNKVENATSLTDEQKNKYYKEYFEENLENETKSEMEKMKAGLPYTSMVPDLIYDRLQCKDFLDRYNSTKGADGIKRSKMLPQLFKHTGKGVFVERPITCEYGYNISMGDDCFMNYDCIILDNAEVTIGKHCLFGPRCQLITATHPIEYQERSGLCFDIAKPIRIGNECFFGANVTVVPGVTIGDNVVVGAGSVVTKDIPSNTVVCGNPAKPIRQLKPYVPNDNEE</sequence>
<dbReference type="SMART" id="SM01266">
    <property type="entry name" value="Mac"/>
    <property type="match status" value="1"/>
</dbReference>
<feature type="domain" description="Maltose/galactoside acetyltransferase" evidence="4">
    <location>
        <begin position="70"/>
        <end position="124"/>
    </location>
</feature>
<evidence type="ECO:0000256" key="1">
    <source>
        <dbReference type="ARBA" id="ARBA00007274"/>
    </source>
</evidence>
<keyword evidence="6" id="KW-1185">Reference proteome</keyword>
<dbReference type="Pfam" id="PF14602">
    <property type="entry name" value="Hexapep_2"/>
    <property type="match status" value="1"/>
</dbReference>
<dbReference type="PANTHER" id="PTHR23416:SF23">
    <property type="entry name" value="ACETYLTRANSFERASE C18B11.09C-RELATED"/>
    <property type="match status" value="1"/>
</dbReference>
<evidence type="ECO:0000259" key="4">
    <source>
        <dbReference type="SMART" id="SM01266"/>
    </source>
</evidence>
<dbReference type="OrthoDB" id="25818at2759"/>
<comment type="similarity">
    <text evidence="1">Belongs to the transferase hexapeptide repeat family.</text>
</comment>
<dbReference type="InterPro" id="IPR024688">
    <property type="entry name" value="Mac_dom"/>
</dbReference>
<dbReference type="CDD" id="cd03357">
    <property type="entry name" value="LbH_MAT_GAT"/>
    <property type="match status" value="1"/>
</dbReference>
<protein>
    <submittedName>
        <fullName evidence="5">Trimeric LpxA-like protein</fullName>
    </submittedName>
</protein>
<evidence type="ECO:0000313" key="5">
    <source>
        <dbReference type="EMBL" id="ORX48710.1"/>
    </source>
</evidence>
<proteinExistence type="inferred from homology"/>
<dbReference type="SUPFAM" id="SSF51161">
    <property type="entry name" value="Trimeric LpxA-like enzymes"/>
    <property type="match status" value="1"/>
</dbReference>
<name>A0A1Y1V844_9FUNG</name>
<gene>
    <name evidence="5" type="ORF">BCR36DRAFT_584266</name>
</gene>
<evidence type="ECO:0000313" key="6">
    <source>
        <dbReference type="Proteomes" id="UP000193719"/>
    </source>
</evidence>
<dbReference type="Pfam" id="PF12464">
    <property type="entry name" value="Mac"/>
    <property type="match status" value="1"/>
</dbReference>
<dbReference type="AlphaFoldDB" id="A0A1Y1V844"/>
<keyword evidence="3" id="KW-0012">Acyltransferase</keyword>
<reference evidence="5 6" key="2">
    <citation type="submission" date="2016-08" db="EMBL/GenBank/DDBJ databases">
        <title>Pervasive Adenine N6-methylation of Active Genes in Fungi.</title>
        <authorList>
            <consortium name="DOE Joint Genome Institute"/>
            <person name="Mondo S.J."/>
            <person name="Dannebaum R.O."/>
            <person name="Kuo R.C."/>
            <person name="Labutti K."/>
            <person name="Haridas S."/>
            <person name="Kuo A."/>
            <person name="Salamov A."/>
            <person name="Ahrendt S.R."/>
            <person name="Lipzen A."/>
            <person name="Sullivan W."/>
            <person name="Andreopoulos W.B."/>
            <person name="Clum A."/>
            <person name="Lindquist E."/>
            <person name="Daum C."/>
            <person name="Ramamoorthy G.K."/>
            <person name="Gryganskyi A."/>
            <person name="Culley D."/>
            <person name="Magnuson J.K."/>
            <person name="James T.Y."/>
            <person name="O'Malley M.A."/>
            <person name="Stajich J.E."/>
            <person name="Spatafora J.W."/>
            <person name="Visel A."/>
            <person name="Grigoriev I.V."/>
        </authorList>
    </citation>
    <scope>NUCLEOTIDE SEQUENCE [LARGE SCALE GENOMIC DNA]</scope>
    <source>
        <strain evidence="6">finn</strain>
    </source>
</reference>
<dbReference type="FunFam" id="2.160.10.10:FF:000025">
    <property type="entry name" value="Hexapeptide-repeat containing-acetyltransferase"/>
    <property type="match status" value="1"/>
</dbReference>
<dbReference type="Proteomes" id="UP000193719">
    <property type="component" value="Unassembled WGS sequence"/>
</dbReference>
<dbReference type="GO" id="GO:0008374">
    <property type="term" value="F:O-acyltransferase activity"/>
    <property type="evidence" value="ECO:0007669"/>
    <property type="project" value="TreeGrafter"/>
</dbReference>
<evidence type="ECO:0000256" key="2">
    <source>
        <dbReference type="ARBA" id="ARBA00022679"/>
    </source>
</evidence>
<keyword evidence="2" id="KW-0808">Transferase</keyword>
<dbReference type="STRING" id="1754191.A0A1Y1V844"/>
<dbReference type="InterPro" id="IPR011004">
    <property type="entry name" value="Trimer_LpxA-like_sf"/>
</dbReference>
<reference evidence="5 6" key="1">
    <citation type="submission" date="2016-08" db="EMBL/GenBank/DDBJ databases">
        <title>Genomes of anaerobic fungi encode conserved fungal cellulosomes for biomass hydrolysis.</title>
        <authorList>
            <consortium name="DOE Joint Genome Institute"/>
            <person name="Haitjema C.H."/>
            <person name="Gilmore S.P."/>
            <person name="Henske J.K."/>
            <person name="Solomon K.V."/>
            <person name="De Groot R."/>
            <person name="Kuo A."/>
            <person name="Mondo S.J."/>
            <person name="Salamov A.A."/>
            <person name="Labutti K."/>
            <person name="Zhao Z."/>
            <person name="Chiniquy J."/>
            <person name="Barry K."/>
            <person name="Brewer H.M."/>
            <person name="Purvine S.O."/>
            <person name="Wright A.T."/>
            <person name="Boxma B."/>
            <person name="Van Alen T."/>
            <person name="Hackstein J.H."/>
            <person name="Baker S.E."/>
            <person name="Grigoriev I.V."/>
            <person name="O'Malley M.A."/>
        </authorList>
    </citation>
    <scope>NUCLEOTIDE SEQUENCE [LARGE SCALE GENOMIC DNA]</scope>
    <source>
        <strain evidence="6">finn</strain>
    </source>
</reference>
<comment type="caution">
    <text evidence="5">The sequence shown here is derived from an EMBL/GenBank/DDBJ whole genome shotgun (WGS) entry which is preliminary data.</text>
</comment>
<dbReference type="Gene3D" id="2.160.10.10">
    <property type="entry name" value="Hexapeptide repeat proteins"/>
    <property type="match status" value="1"/>
</dbReference>
<dbReference type="EMBL" id="MCFH01000026">
    <property type="protein sequence ID" value="ORX48710.1"/>
    <property type="molecule type" value="Genomic_DNA"/>
</dbReference>
<organism evidence="5 6">
    <name type="scientific">Piromyces finnis</name>
    <dbReference type="NCBI Taxonomy" id="1754191"/>
    <lineage>
        <taxon>Eukaryota</taxon>
        <taxon>Fungi</taxon>
        <taxon>Fungi incertae sedis</taxon>
        <taxon>Chytridiomycota</taxon>
        <taxon>Chytridiomycota incertae sedis</taxon>
        <taxon>Neocallimastigomycetes</taxon>
        <taxon>Neocallimastigales</taxon>
        <taxon>Neocallimastigaceae</taxon>
        <taxon>Piromyces</taxon>
    </lineage>
</organism>
<accession>A0A1Y1V844</accession>
<dbReference type="PANTHER" id="PTHR23416">
    <property type="entry name" value="SIALIC ACID SYNTHASE-RELATED"/>
    <property type="match status" value="1"/>
</dbReference>
<dbReference type="GO" id="GO:0016407">
    <property type="term" value="F:acetyltransferase activity"/>
    <property type="evidence" value="ECO:0007669"/>
    <property type="project" value="InterPro"/>
</dbReference>
<dbReference type="InterPro" id="IPR001451">
    <property type="entry name" value="Hexapep"/>
</dbReference>
<evidence type="ECO:0000256" key="3">
    <source>
        <dbReference type="ARBA" id="ARBA00023315"/>
    </source>
</evidence>
<dbReference type="InterPro" id="IPR051159">
    <property type="entry name" value="Hexapeptide_acetyltransf"/>
</dbReference>